<sequence>MDAEDGKFIITIGNHLATEEKFESAKAAQRYIESKSWDLIMSMVFACIEANEAQKNSTTTNEEEKK</sequence>
<evidence type="ECO:0000313" key="1">
    <source>
        <dbReference type="EMBL" id="QXP45093.1"/>
    </source>
</evidence>
<dbReference type="EMBL" id="MZ089795">
    <property type="protein sequence ID" value="QXP45093.1"/>
    <property type="molecule type" value="Genomic_DNA"/>
</dbReference>
<proteinExistence type="predicted"/>
<organism evidence="1">
    <name type="scientific">Microvirus mar49</name>
    <dbReference type="NCBI Taxonomy" id="2851184"/>
    <lineage>
        <taxon>Viruses</taxon>
        <taxon>Monodnaviria</taxon>
        <taxon>Sangervirae</taxon>
        <taxon>Phixviricota</taxon>
        <taxon>Malgrandaviricetes</taxon>
        <taxon>Petitvirales</taxon>
        <taxon>Microviridae</taxon>
    </lineage>
</organism>
<reference evidence="1" key="1">
    <citation type="submission" date="2021-04" db="EMBL/GenBank/DDBJ databases">
        <title>Genomes of microviruses identified in yellow-bellied marmot fecal samples.</title>
        <authorList>
            <person name="Varsani A."/>
            <person name="Kraberger S."/>
            <person name="Chatterjee A."/>
            <person name="Richet C."/>
            <person name="Fontenele R.S."/>
            <person name="Schmidlin K."/>
            <person name="Blumstein D.T."/>
        </authorList>
    </citation>
    <scope>NUCLEOTIDE SEQUENCE</scope>
    <source>
        <strain evidence="1">Mar49</strain>
    </source>
</reference>
<protein>
    <submittedName>
        <fullName evidence="1">Uncharacterized protein</fullName>
    </submittedName>
</protein>
<name>A0A8F6AI48_9VIRU</name>
<accession>A0A8F6AI48</accession>